<dbReference type="PANTHER" id="PTHR23222">
    <property type="entry name" value="PROHIBITIN"/>
    <property type="match status" value="1"/>
</dbReference>
<dbReference type="InterPro" id="IPR036013">
    <property type="entry name" value="Band_7/SPFH_dom_sf"/>
</dbReference>
<feature type="transmembrane region" description="Helical" evidence="3">
    <location>
        <begin position="21"/>
        <end position="39"/>
    </location>
</feature>
<evidence type="ECO:0000259" key="4">
    <source>
        <dbReference type="Pfam" id="PF01145"/>
    </source>
</evidence>
<protein>
    <recommendedName>
        <fullName evidence="4">Band 7 domain-containing protein</fullName>
    </recommendedName>
</protein>
<proteinExistence type="predicted"/>
<dbReference type="SUPFAM" id="SSF117892">
    <property type="entry name" value="Band 7/SPFH domain"/>
    <property type="match status" value="1"/>
</dbReference>
<organism evidence="5 6">
    <name type="scientific">Polynucleobacter arcticus</name>
    <dbReference type="NCBI Taxonomy" id="1743165"/>
    <lineage>
        <taxon>Bacteria</taxon>
        <taxon>Pseudomonadati</taxon>
        <taxon>Pseudomonadota</taxon>
        <taxon>Betaproteobacteria</taxon>
        <taxon>Burkholderiales</taxon>
        <taxon>Burkholderiaceae</taxon>
        <taxon>Polynucleobacter</taxon>
    </lineage>
</organism>
<dbReference type="KEGG" id="pard:DN92_03155"/>
<dbReference type="CDD" id="cd03401">
    <property type="entry name" value="SPFH_prohibitin"/>
    <property type="match status" value="1"/>
</dbReference>
<evidence type="ECO:0000313" key="6">
    <source>
        <dbReference type="Proteomes" id="UP000501090"/>
    </source>
</evidence>
<dbReference type="InterPro" id="IPR000163">
    <property type="entry name" value="Prohibitin"/>
</dbReference>
<keyword evidence="2 3" id="KW-0472">Membrane</keyword>
<sequence>MNKIMNNALPHFRAWVRKHTLKFILICFFFLTTAIVLWPKIHVIIPVGNVGILFRPIWGGTDLYTVLGEGIRLKTPWDSVTQYDTTIQQKVVTVDILTKDLLKSKLTVSYQFKVYEENIPMLHKYVGSSYVSKFVEPSIIASVRDSIGKLSSTDAFTLDIAAVQSAIRQGSDLSIINSIYPPGINDVRLVRIVGIEFQDFSFPKEVEDAISKKMVESAKAASYPYILDAERGEATRKEIEAEGIRKFQDIIRPGLSDNYLRWRGIEATQKLAESSNSKMVLFGQGPTGLPLIMGDMDKTPITNNKTGK</sequence>
<evidence type="ECO:0000256" key="3">
    <source>
        <dbReference type="SAM" id="Phobius"/>
    </source>
</evidence>
<comment type="subcellular location">
    <subcellularLocation>
        <location evidence="1">Membrane</location>
        <topology evidence="1">Single-pass membrane protein</topology>
    </subcellularLocation>
</comment>
<accession>A0A6M9PLC7</accession>
<dbReference type="InterPro" id="IPR001107">
    <property type="entry name" value="Band_7"/>
</dbReference>
<dbReference type="Pfam" id="PF01145">
    <property type="entry name" value="Band_7"/>
    <property type="match status" value="1"/>
</dbReference>
<reference evidence="5 6" key="1">
    <citation type="submission" date="2018-04" db="EMBL/GenBank/DDBJ databases">
        <title>Polynucleobacter sp. UK-Long2-W17 genome.</title>
        <authorList>
            <person name="Hahn M.W."/>
        </authorList>
    </citation>
    <scope>NUCLEOTIDE SEQUENCE [LARGE SCALE GENOMIC DNA]</scope>
    <source>
        <strain evidence="5 6">UK-Long2-W17</strain>
    </source>
</reference>
<dbReference type="GO" id="GO:0007005">
    <property type="term" value="P:mitochondrion organization"/>
    <property type="evidence" value="ECO:0007669"/>
    <property type="project" value="TreeGrafter"/>
</dbReference>
<keyword evidence="3" id="KW-0812">Transmembrane</keyword>
<evidence type="ECO:0000256" key="1">
    <source>
        <dbReference type="ARBA" id="ARBA00004167"/>
    </source>
</evidence>
<dbReference type="EMBL" id="CP028940">
    <property type="protein sequence ID" value="QKM60118.1"/>
    <property type="molecule type" value="Genomic_DNA"/>
</dbReference>
<dbReference type="PANTHER" id="PTHR23222:SF1">
    <property type="entry name" value="PROHIBITIN-2"/>
    <property type="match status" value="1"/>
</dbReference>
<evidence type="ECO:0000313" key="5">
    <source>
        <dbReference type="EMBL" id="QKM60118.1"/>
    </source>
</evidence>
<keyword evidence="3" id="KW-1133">Transmembrane helix</keyword>
<evidence type="ECO:0000256" key="2">
    <source>
        <dbReference type="ARBA" id="ARBA00023136"/>
    </source>
</evidence>
<dbReference type="AlphaFoldDB" id="A0A6M9PLC7"/>
<name>A0A6M9PLC7_9BURK</name>
<dbReference type="GO" id="GO:0016020">
    <property type="term" value="C:membrane"/>
    <property type="evidence" value="ECO:0007669"/>
    <property type="project" value="UniProtKB-SubCell"/>
</dbReference>
<dbReference type="Proteomes" id="UP000501090">
    <property type="component" value="Chromosome"/>
</dbReference>
<dbReference type="RefSeq" id="WP_173959888.1">
    <property type="nucleotide sequence ID" value="NZ_CBCSCC010000017.1"/>
</dbReference>
<feature type="domain" description="Band 7" evidence="4">
    <location>
        <begin position="44"/>
        <end position="228"/>
    </location>
</feature>
<gene>
    <name evidence="5" type="ORF">DN92_03155</name>
</gene>
<keyword evidence="6" id="KW-1185">Reference proteome</keyword>